<sequence length="487" mass="53964">MFHSKIAGFLALLCSSVLCKEIPVDEQRSAELYRSGKVHDGIMATKMNFWKEASDAGLMESSQYSALSYTPCENGSAAAIPGDARNTFRCRNVDLYHFLSHAELSSTGSGSSSWGWTSDTGREFVAIAQEDGTAFVEITPAGKMLYLGRLPQYSVPIIWREIRAYKNFLVIGSEAERHGIQIFDMKKLLTISPTTPKTFDAKKDLTGHFSDLPTGRAHNVVINEELNYGVAVGAQPRNSSCKAGHIFIDLTDPSKPTTPGCAMQDGYVHDAQCLVYRGPDKKYQERDICYGYNEDSLTIYDVTSKVNTSVISRTSYEGASYTHQGWVLDTQKQEFLLLDDELDEEDRAGPAADGFPVTYIWDIRSLEKPKQTGYYKSSVRSIDHNQYVLDGYSYQSNYAAGLRVLDVSSIPADPTGANVCEAGFFDIYPEDDHLPGGGNTTFVGTWSMYPYFKSGYIFINTIERGAFVVKMTGKDCVAKKAGSLRRV</sequence>
<gene>
    <name evidence="2" type="ORF">IFR04_015598</name>
</gene>
<feature type="signal peptide" evidence="1">
    <location>
        <begin position="1"/>
        <end position="19"/>
    </location>
</feature>
<dbReference type="AlphaFoldDB" id="A0A8H7T2S0"/>
<dbReference type="EMBL" id="JAFJYH010000498">
    <property type="protein sequence ID" value="KAG4411272.1"/>
    <property type="molecule type" value="Genomic_DNA"/>
</dbReference>
<dbReference type="NCBIfam" id="TIGR04312">
    <property type="entry name" value="choice_anch_B"/>
    <property type="match status" value="1"/>
</dbReference>
<reference evidence="2" key="1">
    <citation type="submission" date="2021-02" db="EMBL/GenBank/DDBJ databases">
        <title>Genome sequence Cadophora malorum strain M34.</title>
        <authorList>
            <person name="Stefanovic E."/>
            <person name="Vu D."/>
            <person name="Scully C."/>
            <person name="Dijksterhuis J."/>
            <person name="Roader J."/>
            <person name="Houbraken J."/>
        </authorList>
    </citation>
    <scope>NUCLEOTIDE SEQUENCE</scope>
    <source>
        <strain evidence="2">M34</strain>
    </source>
</reference>
<evidence type="ECO:0000256" key="1">
    <source>
        <dbReference type="SAM" id="SignalP"/>
    </source>
</evidence>
<keyword evidence="3" id="KW-1185">Reference proteome</keyword>
<comment type="caution">
    <text evidence="2">The sequence shown here is derived from an EMBL/GenBank/DDBJ whole genome shotgun (WGS) entry which is preliminary data.</text>
</comment>
<evidence type="ECO:0008006" key="4">
    <source>
        <dbReference type="Google" id="ProtNLM"/>
    </source>
</evidence>
<keyword evidence="1" id="KW-0732">Signal</keyword>
<feature type="chain" id="PRO_5033994496" description="Regulatory P domain-containing protein" evidence="1">
    <location>
        <begin position="20"/>
        <end position="487"/>
    </location>
</feature>
<dbReference type="Proteomes" id="UP000664132">
    <property type="component" value="Unassembled WGS sequence"/>
</dbReference>
<accession>A0A8H7T2S0</accession>
<dbReference type="PANTHER" id="PTHR38787:SF3">
    <property type="entry name" value="REGULATORY P DOMAIN-CONTAINING PROTEIN"/>
    <property type="match status" value="1"/>
</dbReference>
<dbReference type="InterPro" id="IPR027589">
    <property type="entry name" value="Choice_anch_B"/>
</dbReference>
<protein>
    <recommendedName>
        <fullName evidence="4">Regulatory P domain-containing protein</fullName>
    </recommendedName>
</protein>
<proteinExistence type="predicted"/>
<dbReference type="PANTHER" id="PTHR38787">
    <property type="entry name" value="REGULATORY P DOMAIN-CONTAINING PROTEIN"/>
    <property type="match status" value="1"/>
</dbReference>
<name>A0A8H7T2S0_9HELO</name>
<evidence type="ECO:0000313" key="3">
    <source>
        <dbReference type="Proteomes" id="UP000664132"/>
    </source>
</evidence>
<dbReference type="GO" id="GO:0005576">
    <property type="term" value="C:extracellular region"/>
    <property type="evidence" value="ECO:0007669"/>
    <property type="project" value="TreeGrafter"/>
</dbReference>
<organism evidence="2 3">
    <name type="scientific">Cadophora malorum</name>
    <dbReference type="NCBI Taxonomy" id="108018"/>
    <lineage>
        <taxon>Eukaryota</taxon>
        <taxon>Fungi</taxon>
        <taxon>Dikarya</taxon>
        <taxon>Ascomycota</taxon>
        <taxon>Pezizomycotina</taxon>
        <taxon>Leotiomycetes</taxon>
        <taxon>Helotiales</taxon>
        <taxon>Ploettnerulaceae</taxon>
        <taxon>Cadophora</taxon>
    </lineage>
</organism>
<dbReference type="OrthoDB" id="2099887at2759"/>
<evidence type="ECO:0000313" key="2">
    <source>
        <dbReference type="EMBL" id="KAG4411272.1"/>
    </source>
</evidence>